<gene>
    <name evidence="1" type="ORF">S01H1_02195</name>
</gene>
<organism evidence="1">
    <name type="scientific">marine sediment metagenome</name>
    <dbReference type="NCBI Taxonomy" id="412755"/>
    <lineage>
        <taxon>unclassified sequences</taxon>
        <taxon>metagenomes</taxon>
        <taxon>ecological metagenomes</taxon>
    </lineage>
</organism>
<reference evidence="1" key="1">
    <citation type="journal article" date="2014" name="Front. Microbiol.">
        <title>High frequency of phylogenetically diverse reductive dehalogenase-homologous genes in deep subseafloor sedimentary metagenomes.</title>
        <authorList>
            <person name="Kawai M."/>
            <person name="Futagami T."/>
            <person name="Toyoda A."/>
            <person name="Takaki Y."/>
            <person name="Nishi S."/>
            <person name="Hori S."/>
            <person name="Arai W."/>
            <person name="Tsubouchi T."/>
            <person name="Morono Y."/>
            <person name="Uchiyama I."/>
            <person name="Ito T."/>
            <person name="Fujiyama A."/>
            <person name="Inagaki F."/>
            <person name="Takami H."/>
        </authorList>
    </citation>
    <scope>NUCLEOTIDE SEQUENCE</scope>
    <source>
        <strain evidence="1">Expedition CK06-06</strain>
    </source>
</reference>
<name>X0TA78_9ZZZZ</name>
<sequence length="121" mass="13833">MAKEEKILVVERKVLEEAGMFQGLAFDVDRYLGKLFVQGVPYFLPRSQAEADPTYKQLIPYVIMACDGKYLSYVRGTRAGERRLVGNRSIGIGGHINPVDNEVPLFDRDFRKMYNTAVERE</sequence>
<evidence type="ECO:0008006" key="2">
    <source>
        <dbReference type="Google" id="ProtNLM"/>
    </source>
</evidence>
<proteinExistence type="predicted"/>
<protein>
    <recommendedName>
        <fullName evidence="2">Nudix hydrolase domain-containing protein</fullName>
    </recommendedName>
</protein>
<dbReference type="AlphaFoldDB" id="X0TA78"/>
<feature type="non-terminal residue" evidence="1">
    <location>
        <position position="121"/>
    </location>
</feature>
<comment type="caution">
    <text evidence="1">The sequence shown here is derived from an EMBL/GenBank/DDBJ whole genome shotgun (WGS) entry which is preliminary data.</text>
</comment>
<evidence type="ECO:0000313" key="1">
    <source>
        <dbReference type="EMBL" id="GAF85092.1"/>
    </source>
</evidence>
<accession>X0TA78</accession>
<dbReference type="EMBL" id="BARS01001033">
    <property type="protein sequence ID" value="GAF85092.1"/>
    <property type="molecule type" value="Genomic_DNA"/>
</dbReference>
<dbReference type="Gene3D" id="3.90.79.10">
    <property type="entry name" value="Nucleoside Triphosphate Pyrophosphohydrolase"/>
    <property type="match status" value="1"/>
</dbReference>